<dbReference type="Gene3D" id="2.60.120.10">
    <property type="entry name" value="Jelly Rolls"/>
    <property type="match status" value="1"/>
</dbReference>
<accession>A0ABS5PL64</accession>
<dbReference type="InterPro" id="IPR012318">
    <property type="entry name" value="HTH_CRP"/>
</dbReference>
<evidence type="ECO:0000259" key="4">
    <source>
        <dbReference type="PROSITE" id="PS50042"/>
    </source>
</evidence>
<reference evidence="6 7" key="1">
    <citation type="submission" date="2021-05" db="EMBL/GenBank/DDBJ databases">
        <title>Fusibacter ferrireducens sp. nov., an anaerobic, sulfur- and Fe-reducing bacterium isolated from the mangrove sediment.</title>
        <authorList>
            <person name="Qiu D."/>
        </authorList>
    </citation>
    <scope>NUCLEOTIDE SEQUENCE [LARGE SCALE GENOMIC DNA]</scope>
    <source>
        <strain evidence="6 7">DSM 12116</strain>
    </source>
</reference>
<dbReference type="Proteomes" id="UP000746471">
    <property type="component" value="Unassembled WGS sequence"/>
</dbReference>
<dbReference type="RefSeq" id="WP_213234912.1">
    <property type="nucleotide sequence ID" value="NZ_JAHBCL010000001.1"/>
</dbReference>
<keyword evidence="7" id="KW-1185">Reference proteome</keyword>
<dbReference type="PANTHER" id="PTHR24567">
    <property type="entry name" value="CRP FAMILY TRANSCRIPTIONAL REGULATORY PROTEIN"/>
    <property type="match status" value="1"/>
</dbReference>
<dbReference type="InterPro" id="IPR050397">
    <property type="entry name" value="Env_Response_Regulators"/>
</dbReference>
<name>A0ABS5PL64_9FIRM</name>
<dbReference type="CDD" id="cd00038">
    <property type="entry name" value="CAP_ED"/>
    <property type="match status" value="1"/>
</dbReference>
<dbReference type="PROSITE" id="PS51063">
    <property type="entry name" value="HTH_CRP_2"/>
    <property type="match status" value="1"/>
</dbReference>
<evidence type="ECO:0000313" key="6">
    <source>
        <dbReference type="EMBL" id="MBS7525124.1"/>
    </source>
</evidence>
<dbReference type="PANTHER" id="PTHR24567:SF26">
    <property type="entry name" value="REGULATORY PROTEIN YEIL"/>
    <property type="match status" value="1"/>
</dbReference>
<keyword evidence="2" id="KW-0238">DNA-binding</keyword>
<evidence type="ECO:0000256" key="2">
    <source>
        <dbReference type="ARBA" id="ARBA00023125"/>
    </source>
</evidence>
<dbReference type="PROSITE" id="PS50042">
    <property type="entry name" value="CNMP_BINDING_3"/>
    <property type="match status" value="1"/>
</dbReference>
<proteinExistence type="predicted"/>
<gene>
    <name evidence="6" type="ORF">KHM83_00390</name>
</gene>
<dbReference type="SUPFAM" id="SSF51206">
    <property type="entry name" value="cAMP-binding domain-like"/>
    <property type="match status" value="1"/>
</dbReference>
<protein>
    <submittedName>
        <fullName evidence="6">Helix-turn-helix domain-containing protein</fullName>
    </submittedName>
</protein>
<dbReference type="InterPro" id="IPR036390">
    <property type="entry name" value="WH_DNA-bd_sf"/>
</dbReference>
<organism evidence="6 7">
    <name type="scientific">Fusibacter paucivorans</name>
    <dbReference type="NCBI Taxonomy" id="76009"/>
    <lineage>
        <taxon>Bacteria</taxon>
        <taxon>Bacillati</taxon>
        <taxon>Bacillota</taxon>
        <taxon>Clostridia</taxon>
        <taxon>Eubacteriales</taxon>
        <taxon>Eubacteriales Family XII. Incertae Sedis</taxon>
        <taxon>Fusibacter</taxon>
    </lineage>
</organism>
<dbReference type="InterPro" id="IPR000595">
    <property type="entry name" value="cNMP-bd_dom"/>
</dbReference>
<dbReference type="EMBL" id="JAHBCL010000001">
    <property type="protein sequence ID" value="MBS7525124.1"/>
    <property type="molecule type" value="Genomic_DNA"/>
</dbReference>
<dbReference type="SUPFAM" id="SSF46785">
    <property type="entry name" value="Winged helix' DNA-binding domain"/>
    <property type="match status" value="1"/>
</dbReference>
<keyword evidence="3" id="KW-0804">Transcription</keyword>
<keyword evidence="1" id="KW-0805">Transcription regulation</keyword>
<dbReference type="SMART" id="SM00419">
    <property type="entry name" value="HTH_CRP"/>
    <property type="match status" value="1"/>
</dbReference>
<dbReference type="InterPro" id="IPR014710">
    <property type="entry name" value="RmlC-like_jellyroll"/>
</dbReference>
<comment type="caution">
    <text evidence="6">The sequence shown here is derived from an EMBL/GenBank/DDBJ whole genome shotgun (WGS) entry which is preliminary data.</text>
</comment>
<evidence type="ECO:0000313" key="7">
    <source>
        <dbReference type="Proteomes" id="UP000746471"/>
    </source>
</evidence>
<feature type="domain" description="HTH crp-type" evidence="5">
    <location>
        <begin position="149"/>
        <end position="215"/>
    </location>
</feature>
<sequence>MKRIHDPLQLRKILSTHDIYRFFDADITPYVTMMTYEPGESVLTAGDALTHYLLLVDGRIKVSYLFENGKTMAVKFYHPLTPIGDIEYLRDVPLLCNVDAIETSSFIAIDVQTLRTHFSNDVAFLKHLIESLSDKLYATVNNNAYNFIYPLPNRLASYLLHQPSTNNVIVLHASYLEIADFLGTTYRHLNRTIRMLVDEGIIEQRDHEIEITNRTHLEMLAKSTYIGTT</sequence>
<feature type="domain" description="Cyclic nucleotide-binding" evidence="4">
    <location>
        <begin position="36"/>
        <end position="135"/>
    </location>
</feature>
<dbReference type="InterPro" id="IPR018490">
    <property type="entry name" value="cNMP-bd_dom_sf"/>
</dbReference>
<evidence type="ECO:0000256" key="1">
    <source>
        <dbReference type="ARBA" id="ARBA00023015"/>
    </source>
</evidence>
<evidence type="ECO:0000256" key="3">
    <source>
        <dbReference type="ARBA" id="ARBA00023163"/>
    </source>
</evidence>
<evidence type="ECO:0000259" key="5">
    <source>
        <dbReference type="PROSITE" id="PS51063"/>
    </source>
</evidence>
<dbReference type="Pfam" id="PF00027">
    <property type="entry name" value="cNMP_binding"/>
    <property type="match status" value="1"/>
</dbReference>
<dbReference type="Pfam" id="PF13545">
    <property type="entry name" value="HTH_Crp_2"/>
    <property type="match status" value="1"/>
</dbReference>